<sequence>MSKERTGGKVNYYLAQVTNPQRTDQAPYQAECEDIIQALGMTFDEGCEFKAIWRTAAARMGLEKDTGKGLVENALYDAQKRVHYAQRSVKEYKAKLDAKATQPTGWITWESKDNKCPVFPSTKVEVRFRSGTSITSIAPEQINWSHLNGSGDVVAYRVID</sequence>
<proteinExistence type="predicted"/>
<evidence type="ECO:0000313" key="1">
    <source>
        <dbReference type="EMBL" id="WVK89977.1"/>
    </source>
</evidence>
<reference evidence="1" key="1">
    <citation type="submission" date="2024-01" db="EMBL/GenBank/DDBJ databases">
        <authorList>
            <person name="Zhu Q."/>
        </authorList>
    </citation>
    <scope>NUCLEOTIDE SEQUENCE</scope>
</reference>
<organism evidence="1 2">
    <name type="scientific">Burkholderia phage vB_BpP_HN02</name>
    <dbReference type="NCBI Taxonomy" id="3116925"/>
    <lineage>
        <taxon>Viruses</taxon>
        <taxon>Duplodnaviria</taxon>
        <taxon>Heunggongvirae</taxon>
        <taxon>Uroviricota</taxon>
        <taxon>Caudoviricetes</taxon>
        <taxon>Schitoviridae</taxon>
    </lineage>
</organism>
<evidence type="ECO:0000313" key="2">
    <source>
        <dbReference type="Proteomes" id="UP001432380"/>
    </source>
</evidence>
<protein>
    <submittedName>
        <fullName evidence="1">Uncharacterized protein</fullName>
    </submittedName>
</protein>
<dbReference type="Proteomes" id="UP001432380">
    <property type="component" value="Segment"/>
</dbReference>
<accession>A0AAX4JGX6</accession>
<dbReference type="EMBL" id="PP079243">
    <property type="protein sequence ID" value="WVK89977.1"/>
    <property type="molecule type" value="Genomic_DNA"/>
</dbReference>
<name>A0AAX4JGX6_9CAUD</name>